<dbReference type="EMBL" id="JARKHS020004856">
    <property type="protein sequence ID" value="KAK8784113.1"/>
    <property type="molecule type" value="Genomic_DNA"/>
</dbReference>
<reference evidence="3 4" key="1">
    <citation type="journal article" date="2023" name="Arcadia Sci">
        <title>De novo assembly of a long-read Amblyomma americanum tick genome.</title>
        <authorList>
            <person name="Chou S."/>
            <person name="Poskanzer K.E."/>
            <person name="Rollins M."/>
            <person name="Thuy-Boun P.S."/>
        </authorList>
    </citation>
    <scope>NUCLEOTIDE SEQUENCE [LARGE SCALE GENOMIC DNA]</scope>
    <source>
        <strain evidence="3">F_SG_1</strain>
        <tissue evidence="3">Salivary glands</tissue>
    </source>
</reference>
<sequence>MMPADGICEYLFFTHYYRSSGDTFADDSANKTRAFLDHASRSSNTTFGISVTYRNMAAARRDMAKRRGERKLQFYWDENRVYHYGVLDVENMGSQGANTGQLQLALDLLKADVVRLYKKRRPSSWRHSLMVSFTMALRWYKTVNGSQGMWAPCDKKDAAAVSVMDATHACKQVPNLFTSTEVDNQTRAVIAFGAGGKTGTYDDGTTMVRKRFFGIVRSFHGDDDHLMIIQFSQIYRLLSLFTPVKNAGKGNCSGAAESALVSLHDSLGEKAKAAAELRNAVEEKLCKNLLSIRYLSGESEDLGDHGYERAGPEEMVVYYLAGYVHKKTSKTKKLVGDEKFMDYINSNVIGRDATFLGPFGRRKVVYCDHTASGRSLTFIEDFIRNEVLPMYGNTHTTTSVTALQSTMFRHEARDIVRACVNASEGDSVIFVGTGTTGAVHKLISALSLQKPPVVFVDTFTHHSVLLPWREVSAEIVRVPETSEGSLDVSFLEEKLKEYTDDETRQLIGCFTAASNITGILLDDVRVTALLHHYRALAFWDYASAAPYVNVDMNPVVPGIEQGLAYKDAIFMSPHKFLGGPETPGVLVAKKKLFVNRVPSGCGGGSVFFVSRKDHRYLQEIEMREEGGTPSIVGAVRCGLVFQLKAAIDQEFLISKEEQLCRKMWNAWQNTPNLVVLGSQTIRRLPIVSFLVRHPGTGLFLHHNFVCAVLNDLYGIQARGGCACAGPYAQDLLGIDENLAVRYEELLAEDSKLDRTHLRRYLEHSEREVLRPGFVRLNLAFYLSDSQVDFILEAVRQVACNGWKLLPQYNFNPETGEWKHTRHQVFKDRKWLGSISYKEGKFSYREAEEEIEKLGFDTTWQDVLNEANIFYDDAEKAAHRAQLADQTLMFDTEAAELRWFLLPSEAKQLLEGACIQFRDPPFVPNRPGWQRQLETKTKQKCSPQCVVASKTTCPQIKAPNPQQFRWHAPPKNIFKPFLKAVNEFNMIADGDRILFTAISVLLQKKVYHYSQHHLSFLWHHLEGKNFDLGAVTVDPGSSLYDPSPLKKYLEVLGVPYFYEEQCIVEQASALPECTSICSFCSRMKRGRIYACARREGYNVLALGQHLDDLAESFLMSIFHNGRLRTMKANYTVREGDLRVTRPLVYVREKNLRKFAEEKKLPVIAENCPACFEAPKERHRVKQLLAAQEILFSKLYPSLRSAMHPLMAIDRTGIESALHQNGFNPHDSDSE</sequence>
<name>A0AAQ4FBG1_AMBAM</name>
<dbReference type="InterPro" id="IPR011063">
    <property type="entry name" value="TilS/TtcA_N"/>
</dbReference>
<accession>A0AAQ4FBG1</accession>
<dbReference type="SUPFAM" id="SSF52402">
    <property type="entry name" value="Adenine nucleotide alpha hydrolases-like"/>
    <property type="match status" value="1"/>
</dbReference>
<gene>
    <name evidence="3" type="ORF">V5799_009521</name>
</gene>
<dbReference type="InterPro" id="IPR015422">
    <property type="entry name" value="PyrdxlP-dep_Trfase_small"/>
</dbReference>
<dbReference type="PANTHER" id="PTHR43686">
    <property type="entry name" value="SULFURTRANSFERASE-RELATED"/>
    <property type="match status" value="1"/>
</dbReference>
<evidence type="ECO:0000259" key="2">
    <source>
        <dbReference type="Pfam" id="PF01171"/>
    </source>
</evidence>
<protein>
    <recommendedName>
        <fullName evidence="5">Aminotransferase</fullName>
    </recommendedName>
</protein>
<dbReference type="InterPro" id="IPR015424">
    <property type="entry name" value="PyrdxlP-dep_Trfase"/>
</dbReference>
<feature type="domain" description="tRNA(Ile)-lysidine/2-thiocytidine synthase N-terminal" evidence="2">
    <location>
        <begin position="1088"/>
        <end position="1162"/>
    </location>
</feature>
<dbReference type="AlphaFoldDB" id="A0AAQ4FBG1"/>
<dbReference type="Proteomes" id="UP001321473">
    <property type="component" value="Unassembled WGS sequence"/>
</dbReference>
<comment type="caution">
    <text evidence="3">The sequence shown here is derived from an EMBL/GenBank/DDBJ whole genome shotgun (WGS) entry which is preliminary data.</text>
</comment>
<dbReference type="Gene3D" id="3.40.50.620">
    <property type="entry name" value="HUPs"/>
    <property type="match status" value="1"/>
</dbReference>
<evidence type="ECO:0000259" key="1">
    <source>
        <dbReference type="Pfam" id="PF00266"/>
    </source>
</evidence>
<evidence type="ECO:0008006" key="5">
    <source>
        <dbReference type="Google" id="ProtNLM"/>
    </source>
</evidence>
<dbReference type="InterPro" id="IPR015421">
    <property type="entry name" value="PyrdxlP-dep_Trfase_major"/>
</dbReference>
<dbReference type="CDD" id="cd24138">
    <property type="entry name" value="TtcA-like"/>
    <property type="match status" value="1"/>
</dbReference>
<evidence type="ECO:0000313" key="3">
    <source>
        <dbReference type="EMBL" id="KAK8784113.1"/>
    </source>
</evidence>
<dbReference type="Pfam" id="PF00266">
    <property type="entry name" value="Aminotran_5"/>
    <property type="match status" value="1"/>
</dbReference>
<feature type="domain" description="Aminotransferase class V" evidence="1">
    <location>
        <begin position="365"/>
        <end position="729"/>
    </location>
</feature>
<keyword evidence="4" id="KW-1185">Reference proteome</keyword>
<dbReference type="InterPro" id="IPR000192">
    <property type="entry name" value="Aminotrans_V_dom"/>
</dbReference>
<evidence type="ECO:0000313" key="4">
    <source>
        <dbReference type="Proteomes" id="UP001321473"/>
    </source>
</evidence>
<dbReference type="Gene3D" id="3.90.1150.10">
    <property type="entry name" value="Aspartate Aminotransferase, domain 1"/>
    <property type="match status" value="1"/>
</dbReference>
<dbReference type="PANTHER" id="PTHR43686:SF1">
    <property type="entry name" value="AMINOTRAN_5 DOMAIN-CONTAINING PROTEIN"/>
    <property type="match status" value="1"/>
</dbReference>
<dbReference type="InterPro" id="IPR014729">
    <property type="entry name" value="Rossmann-like_a/b/a_fold"/>
</dbReference>
<proteinExistence type="predicted"/>
<dbReference type="Gene3D" id="3.40.640.10">
    <property type="entry name" value="Type I PLP-dependent aspartate aminotransferase-like (Major domain)"/>
    <property type="match status" value="1"/>
</dbReference>
<organism evidence="3 4">
    <name type="scientific">Amblyomma americanum</name>
    <name type="common">Lone star tick</name>
    <dbReference type="NCBI Taxonomy" id="6943"/>
    <lineage>
        <taxon>Eukaryota</taxon>
        <taxon>Metazoa</taxon>
        <taxon>Ecdysozoa</taxon>
        <taxon>Arthropoda</taxon>
        <taxon>Chelicerata</taxon>
        <taxon>Arachnida</taxon>
        <taxon>Acari</taxon>
        <taxon>Parasitiformes</taxon>
        <taxon>Ixodida</taxon>
        <taxon>Ixodoidea</taxon>
        <taxon>Ixodidae</taxon>
        <taxon>Amblyomminae</taxon>
        <taxon>Amblyomma</taxon>
    </lineage>
</organism>
<dbReference type="SUPFAM" id="SSF53383">
    <property type="entry name" value="PLP-dependent transferases"/>
    <property type="match status" value="1"/>
</dbReference>
<dbReference type="Pfam" id="PF01171">
    <property type="entry name" value="ATP_bind_3"/>
    <property type="match status" value="1"/>
</dbReference>